<dbReference type="EMBL" id="CM056819">
    <property type="protein sequence ID" value="KAJ8623840.1"/>
    <property type="molecule type" value="Genomic_DNA"/>
</dbReference>
<comment type="caution">
    <text evidence="1">The sequence shown here is derived from an EMBL/GenBank/DDBJ whole genome shotgun (WGS) entry which is preliminary data.</text>
</comment>
<gene>
    <name evidence="1" type="ORF">MRB53_032370</name>
</gene>
<keyword evidence="2" id="KW-1185">Reference proteome</keyword>
<dbReference type="Proteomes" id="UP001234297">
    <property type="component" value="Chromosome 11"/>
</dbReference>
<accession>A0ACC2KS57</accession>
<evidence type="ECO:0000313" key="2">
    <source>
        <dbReference type="Proteomes" id="UP001234297"/>
    </source>
</evidence>
<proteinExistence type="predicted"/>
<name>A0ACC2KS57_PERAE</name>
<sequence length="146" mass="16452">MALLGPKLLLGKVGLFLAANPMFKAALASWALAESIKLLLSLLVERKWDFWSRRMPTPLAVMWTGLTISVAACYREPGPDPDRLLLLCCFCSFLFIRSSMKPRWRECEGLSMSFEALIHDSTFTAFGVVKKDQKFAPKLSYLMSIN</sequence>
<evidence type="ECO:0000313" key="1">
    <source>
        <dbReference type="EMBL" id="KAJ8623840.1"/>
    </source>
</evidence>
<protein>
    <submittedName>
        <fullName evidence="1">Uncharacterized protein</fullName>
    </submittedName>
</protein>
<organism evidence="1 2">
    <name type="scientific">Persea americana</name>
    <name type="common">Avocado</name>
    <dbReference type="NCBI Taxonomy" id="3435"/>
    <lineage>
        <taxon>Eukaryota</taxon>
        <taxon>Viridiplantae</taxon>
        <taxon>Streptophyta</taxon>
        <taxon>Embryophyta</taxon>
        <taxon>Tracheophyta</taxon>
        <taxon>Spermatophyta</taxon>
        <taxon>Magnoliopsida</taxon>
        <taxon>Magnoliidae</taxon>
        <taxon>Laurales</taxon>
        <taxon>Lauraceae</taxon>
        <taxon>Persea</taxon>
    </lineage>
</organism>
<reference evidence="1 2" key="1">
    <citation type="journal article" date="2022" name="Hortic Res">
        <title>A haplotype resolved chromosomal level avocado genome allows analysis of novel avocado genes.</title>
        <authorList>
            <person name="Nath O."/>
            <person name="Fletcher S.J."/>
            <person name="Hayward A."/>
            <person name="Shaw L.M."/>
            <person name="Masouleh A.K."/>
            <person name="Furtado A."/>
            <person name="Henry R.J."/>
            <person name="Mitter N."/>
        </authorList>
    </citation>
    <scope>NUCLEOTIDE SEQUENCE [LARGE SCALE GENOMIC DNA]</scope>
    <source>
        <strain evidence="2">cv. Hass</strain>
    </source>
</reference>